<dbReference type="GO" id="GO:0016491">
    <property type="term" value="F:oxidoreductase activity"/>
    <property type="evidence" value="ECO:0007669"/>
    <property type="project" value="UniProtKB-KW"/>
</dbReference>
<gene>
    <name evidence="4" type="primary">yedY_1</name>
    <name evidence="3" type="synonym">yedY1</name>
    <name evidence="3" type="ORF">IFDJLNFL_2236</name>
    <name evidence="4" type="ORF">MTDSW087_00002</name>
</gene>
<name>A0A564FR95_9HYPH</name>
<evidence type="ECO:0000259" key="2">
    <source>
        <dbReference type="Pfam" id="PF00174"/>
    </source>
</evidence>
<dbReference type="SUPFAM" id="SSF56524">
    <property type="entry name" value="Oxidoreductase molybdopterin-binding domain"/>
    <property type="match status" value="1"/>
</dbReference>
<dbReference type="InterPro" id="IPR000572">
    <property type="entry name" value="OxRdtase_Mopterin-bd_dom"/>
</dbReference>
<dbReference type="EMBL" id="CABFVH010000001">
    <property type="protein sequence ID" value="VUF10338.1"/>
    <property type="molecule type" value="Genomic_DNA"/>
</dbReference>
<dbReference type="Pfam" id="PF00174">
    <property type="entry name" value="Oxidored_molyb"/>
    <property type="match status" value="1"/>
</dbReference>
<organism evidence="4 5">
    <name type="scientific">Methylobacterium dankookense</name>
    <dbReference type="NCBI Taxonomy" id="560405"/>
    <lineage>
        <taxon>Bacteria</taxon>
        <taxon>Pseudomonadati</taxon>
        <taxon>Pseudomonadota</taxon>
        <taxon>Alphaproteobacteria</taxon>
        <taxon>Hyphomicrobiales</taxon>
        <taxon>Methylobacteriaceae</taxon>
        <taxon>Methylobacterium</taxon>
    </lineage>
</organism>
<dbReference type="RefSeq" id="WP_144758393.1">
    <property type="nucleotide sequence ID" value="NZ_BPQI01000057.1"/>
</dbReference>
<sequence length="303" mass="32838">MAIITPRRRFLTTSLAALGTATLGGCDRFAGTDAGRRTLRLGEDANLFVQRLLLSPGSLAREFPTSAVSPWFKPNGTIDPPDRDYRRLASGGFADYRLGVGGLVERPLSLGLADLRALPARTQTTRHDCVEGWSCIGTWTGVPLAEILIRAGLKPQARYIVFHCADTLEYAGAGLEGASLRPVKPDHVRHVQVAAAGSDDWGGGEPATDETSDETAGRTPIRYYESIDLVDAVHPQTILAYDLNGNPLPVGNGAPLRLRVERQLGYKMAKYVMRIEVVETLAGIGDGLGGYWEDRGYEWYAGI</sequence>
<keyword evidence="4" id="KW-0560">Oxidoreductase</keyword>
<dbReference type="PANTHER" id="PTHR43032:SF2">
    <property type="entry name" value="BLL0505 PROTEIN"/>
    <property type="match status" value="1"/>
</dbReference>
<dbReference type="InterPro" id="IPR006311">
    <property type="entry name" value="TAT_signal"/>
</dbReference>
<dbReference type="InterPro" id="IPR036374">
    <property type="entry name" value="OxRdtase_Mopterin-bd_sf"/>
</dbReference>
<dbReference type="Proteomes" id="UP000401717">
    <property type="component" value="Unassembled WGS sequence"/>
</dbReference>
<accession>A0A564FR95</accession>
<feature type="domain" description="Oxidoreductase molybdopterin-binding" evidence="2">
    <location>
        <begin position="94"/>
        <end position="279"/>
    </location>
</feature>
<evidence type="ECO:0000313" key="4">
    <source>
        <dbReference type="EMBL" id="VUF10338.1"/>
    </source>
</evidence>
<proteinExistence type="predicted"/>
<dbReference type="EC" id="1.8.-.-" evidence="4"/>
<feature type="region of interest" description="Disordered" evidence="1">
    <location>
        <begin position="195"/>
        <end position="217"/>
    </location>
</feature>
<dbReference type="Proteomes" id="UP001055303">
    <property type="component" value="Unassembled WGS sequence"/>
</dbReference>
<dbReference type="OrthoDB" id="9795587at2"/>
<evidence type="ECO:0000313" key="3">
    <source>
        <dbReference type="EMBL" id="GJD56341.1"/>
    </source>
</evidence>
<keyword evidence="6" id="KW-1185">Reference proteome</keyword>
<protein>
    <submittedName>
        <fullName evidence="4">Sulfoxide reductase catalytic subunit YedY</fullName>
        <ecNumber evidence="4">1.8.-.-</ecNumber>
    </submittedName>
</protein>
<dbReference type="PANTHER" id="PTHR43032">
    <property type="entry name" value="PROTEIN-METHIONINE-SULFOXIDE REDUCTASE"/>
    <property type="match status" value="1"/>
</dbReference>
<reference evidence="3" key="3">
    <citation type="submission" date="2021-08" db="EMBL/GenBank/DDBJ databases">
        <authorList>
            <person name="Tani A."/>
            <person name="Ola A."/>
            <person name="Ogura Y."/>
            <person name="Katsura K."/>
            <person name="Hayashi T."/>
        </authorList>
    </citation>
    <scope>NUCLEOTIDE SEQUENCE</scope>
    <source>
        <strain evidence="3">DSM 22415</strain>
    </source>
</reference>
<evidence type="ECO:0000313" key="5">
    <source>
        <dbReference type="Proteomes" id="UP000401717"/>
    </source>
</evidence>
<reference evidence="4 5" key="1">
    <citation type="submission" date="2019-06" db="EMBL/GenBank/DDBJ databases">
        <authorList>
            <person name="Rodrigo-Torres L."/>
            <person name="Arahal R. D."/>
            <person name="Lucena T."/>
        </authorList>
    </citation>
    <scope>NUCLEOTIDE SEQUENCE [LARGE SCALE GENOMIC DNA]</scope>
    <source>
        <strain evidence="4 5">SW08-7</strain>
    </source>
</reference>
<evidence type="ECO:0000256" key="1">
    <source>
        <dbReference type="SAM" id="MobiDB-lite"/>
    </source>
</evidence>
<dbReference type="EMBL" id="BPQI01000057">
    <property type="protein sequence ID" value="GJD56341.1"/>
    <property type="molecule type" value="Genomic_DNA"/>
</dbReference>
<reference evidence="3" key="2">
    <citation type="journal article" date="2021" name="Front. Microbiol.">
        <title>Comprehensive Comparative Genomics and Phenotyping of Methylobacterium Species.</title>
        <authorList>
            <person name="Alessa O."/>
            <person name="Ogura Y."/>
            <person name="Fujitani Y."/>
            <person name="Takami H."/>
            <person name="Hayashi T."/>
            <person name="Sahin N."/>
            <person name="Tani A."/>
        </authorList>
    </citation>
    <scope>NUCLEOTIDE SEQUENCE</scope>
    <source>
        <strain evidence="3">DSM 22415</strain>
    </source>
</reference>
<dbReference type="Gene3D" id="3.90.420.10">
    <property type="entry name" value="Oxidoreductase, molybdopterin-binding domain"/>
    <property type="match status" value="1"/>
</dbReference>
<dbReference type="AlphaFoldDB" id="A0A564FR95"/>
<evidence type="ECO:0000313" key="6">
    <source>
        <dbReference type="Proteomes" id="UP001055303"/>
    </source>
</evidence>
<dbReference type="PROSITE" id="PS51318">
    <property type="entry name" value="TAT"/>
    <property type="match status" value="1"/>
</dbReference>
<dbReference type="PROSITE" id="PS51257">
    <property type="entry name" value="PROKAR_LIPOPROTEIN"/>
    <property type="match status" value="1"/>
</dbReference>